<name>A0A8K9XV85_ONCMY</name>
<comment type="function">
    <text evidence="4">Component of the exocyst complex involved in the docking of exocytic vesicles with fusion sites on the plasma membrane.</text>
</comment>
<evidence type="ECO:0000313" key="7">
    <source>
        <dbReference type="Ensembl" id="ENSOMYP00000139148.1"/>
    </source>
</evidence>
<dbReference type="FunFam" id="1.20.58.670:FF:000001">
    <property type="entry name" value="Exocyst complex component"/>
    <property type="match status" value="1"/>
</dbReference>
<dbReference type="Ensembl" id="ENSOMYT00000146799.1">
    <property type="protein sequence ID" value="ENSOMYP00000139148.1"/>
    <property type="gene ID" value="ENSOMYG00000067066.1"/>
</dbReference>
<dbReference type="FunFam" id="1.10.357.30:FF:000001">
    <property type="entry name" value="Exocyst complex component"/>
    <property type="match status" value="1"/>
</dbReference>
<dbReference type="Gene3D" id="1.20.58.670">
    <property type="entry name" value="Dsl1p vesicle tethering complex, Tip20p subunit, domain D"/>
    <property type="match status" value="1"/>
</dbReference>
<accession>A0A8K9XV85</accession>
<evidence type="ECO:0000259" key="5">
    <source>
        <dbReference type="Pfam" id="PF04091"/>
    </source>
</evidence>
<dbReference type="PANTHER" id="PTHR12702">
    <property type="entry name" value="SEC15"/>
    <property type="match status" value="1"/>
</dbReference>
<keyword evidence="2 4" id="KW-0813">Transport</keyword>
<dbReference type="InterPro" id="IPR046361">
    <property type="entry name" value="EXOC6/Sec15_C"/>
</dbReference>
<dbReference type="InterPro" id="IPR048359">
    <property type="entry name" value="EXOC6_Sec15_N"/>
</dbReference>
<dbReference type="PIRSF" id="PIRSF025007">
    <property type="entry name" value="Sec15"/>
    <property type="match status" value="1"/>
</dbReference>
<dbReference type="InterPro" id="IPR042044">
    <property type="entry name" value="EXOC6PINT-1/Sec15/Tip20_C_dom2"/>
</dbReference>
<reference evidence="7" key="2">
    <citation type="submission" date="2025-09" db="UniProtKB">
        <authorList>
            <consortium name="Ensembl"/>
        </authorList>
    </citation>
    <scope>IDENTIFICATION</scope>
</reference>
<dbReference type="GO" id="GO:0090522">
    <property type="term" value="P:vesicle tethering involved in exocytosis"/>
    <property type="evidence" value="ECO:0007669"/>
    <property type="project" value="UniProtKB-UniRule"/>
</dbReference>
<protein>
    <recommendedName>
        <fullName evidence="4">Exocyst complex component</fullName>
    </recommendedName>
</protein>
<dbReference type="InterPro" id="IPR042045">
    <property type="entry name" value="EXOC6/Sec15_C_dom1"/>
</dbReference>
<dbReference type="Pfam" id="PF04091">
    <property type="entry name" value="Sec15_C"/>
    <property type="match status" value="1"/>
</dbReference>
<dbReference type="GO" id="GO:0006893">
    <property type="term" value="P:Golgi to plasma membrane transport"/>
    <property type="evidence" value="ECO:0007669"/>
    <property type="project" value="TreeGrafter"/>
</dbReference>
<proteinExistence type="inferred from homology"/>
<keyword evidence="3 4" id="KW-0268">Exocytosis</keyword>
<feature type="domain" description="Exocyst complex subunit EXOC6/Sec15 C-terminal" evidence="5">
    <location>
        <begin position="403"/>
        <end position="751"/>
    </location>
</feature>
<evidence type="ECO:0000313" key="8">
    <source>
        <dbReference type="Proteomes" id="UP000694395"/>
    </source>
</evidence>
<evidence type="ECO:0000259" key="6">
    <source>
        <dbReference type="Pfam" id="PF20651"/>
    </source>
</evidence>
<dbReference type="PANTHER" id="PTHR12702:SF2">
    <property type="entry name" value="EXOCYST COMPLEX COMPONENT 6"/>
    <property type="match status" value="1"/>
</dbReference>
<comment type="similarity">
    <text evidence="1 4">Belongs to the SEC15 family.</text>
</comment>
<dbReference type="AlphaFoldDB" id="A0A8K9XV85"/>
<dbReference type="GO" id="GO:0005886">
    <property type="term" value="C:plasma membrane"/>
    <property type="evidence" value="ECO:0007669"/>
    <property type="project" value="UniProtKB-ARBA"/>
</dbReference>
<dbReference type="Gene3D" id="1.10.357.30">
    <property type="entry name" value="Exocyst complex subunit Sec15 C-terminal domain, N-terminal subdomain"/>
    <property type="match status" value="1"/>
</dbReference>
<feature type="domain" description="Exocyst complex component EXOC6/Sec15 N-terminal" evidence="6">
    <location>
        <begin position="54"/>
        <end position="215"/>
    </location>
</feature>
<dbReference type="GeneTree" id="ENSGT00390000005739"/>
<sequence length="794" mass="92600">MITSNMADNESVECITEHERILQEIESTDTACVGPTLRSVYDDQPNAHKRFMEKLEVRIRNHDREIEKMCNFHHQGFVDAITELLKVRADAEKLMVRQETQSNRSLLVTAQTEEVIRCRIQQRNMTTTVERLQLCIPGMRCDGRYLCSRYYAALKTMEQLEKVYIPRVSRYRFCQIMAENLPKLREDIKDISMSDLKDFLESIRKHSDKIGETAMKQVRDQNSNLEADNKSRYALRLTKKQAKHQHRTKIESYYTDYKGKHIRELPTQDLVDFSPVYRCLHIYTVLGDRETFENYYRKQRKKQARLVLQPQSNMQETVEGYRRYFNQIVGFFLVEDHVLHSTQGLLTRAFTDELWNMALSKITAVLRTHSSYCSDPDLVLQLKNLIVIFADTLQGYGYPVNRLFDLLFEIRDQYNETLLKKWALVFREIFELDNYSPIPVETEEEYKSVVSRFPFHDAEIEKQDFPKKLPMSQSVPQIYVQVKEFIYASLKFSESLHRSWTEIDDMLRKSTNLLLTRTLSGCLQHLTKKPHIGLTELVQIIINTTHLEQACKYLEDFITNITNVSPETVHTTRLYGLSTFKDARHAAEGEIYTKLNQKIDEFIQLADYDWGMPESDGQASGYLMDLINFLRSTFQVFTHLPGKVAQTACMSACKHLSTSLMQMVLDSELKQISMGAVQQFNLDVIQCELFASSEPVPGFQGDTLQLAFIDLRQLLDLFMVWDWSTYLADYGQPTSKYLRVNPSTALALLEKMKDTSKKNNIFSQFRKNDRDKQKLIETVVKQLRSLVNGMSQHS</sequence>
<evidence type="ECO:0000256" key="1">
    <source>
        <dbReference type="ARBA" id="ARBA00007944"/>
    </source>
</evidence>
<evidence type="ECO:0000256" key="3">
    <source>
        <dbReference type="ARBA" id="ARBA00022483"/>
    </source>
</evidence>
<reference evidence="7" key="1">
    <citation type="submission" date="2025-08" db="UniProtKB">
        <authorList>
            <consortium name="Ensembl"/>
        </authorList>
    </citation>
    <scope>IDENTIFICATION</scope>
</reference>
<dbReference type="GO" id="GO:0000145">
    <property type="term" value="C:exocyst"/>
    <property type="evidence" value="ECO:0007669"/>
    <property type="project" value="UniProtKB-UniRule"/>
</dbReference>
<dbReference type="InterPro" id="IPR007225">
    <property type="entry name" value="EXOC6/Sec15"/>
</dbReference>
<organism evidence="7 8">
    <name type="scientific">Oncorhynchus mykiss</name>
    <name type="common">Rainbow trout</name>
    <name type="synonym">Salmo gairdneri</name>
    <dbReference type="NCBI Taxonomy" id="8022"/>
    <lineage>
        <taxon>Eukaryota</taxon>
        <taxon>Metazoa</taxon>
        <taxon>Chordata</taxon>
        <taxon>Craniata</taxon>
        <taxon>Vertebrata</taxon>
        <taxon>Euteleostomi</taxon>
        <taxon>Actinopterygii</taxon>
        <taxon>Neopterygii</taxon>
        <taxon>Teleostei</taxon>
        <taxon>Protacanthopterygii</taxon>
        <taxon>Salmoniformes</taxon>
        <taxon>Salmonidae</taxon>
        <taxon>Salmoninae</taxon>
        <taxon>Oncorhynchus</taxon>
    </lineage>
</organism>
<dbReference type="Proteomes" id="UP000694395">
    <property type="component" value="Unassembled WGS sequence"/>
</dbReference>
<evidence type="ECO:0000256" key="2">
    <source>
        <dbReference type="ARBA" id="ARBA00022448"/>
    </source>
</evidence>
<dbReference type="GO" id="GO:0006886">
    <property type="term" value="P:intracellular protein transport"/>
    <property type="evidence" value="ECO:0007669"/>
    <property type="project" value="InterPro"/>
</dbReference>
<evidence type="ECO:0000256" key="4">
    <source>
        <dbReference type="PIRNR" id="PIRNR025007"/>
    </source>
</evidence>
<keyword evidence="8" id="KW-1185">Reference proteome</keyword>
<dbReference type="Pfam" id="PF20651">
    <property type="entry name" value="EXOC6_Sec15_N"/>
    <property type="match status" value="1"/>
</dbReference>